<dbReference type="EMBL" id="UGTZ01000001">
    <property type="protein sequence ID" value="SUC32384.1"/>
    <property type="molecule type" value="Genomic_DNA"/>
</dbReference>
<accession>A0A2U9L7V6</accession>
<dbReference type="PROSITE" id="PS51462">
    <property type="entry name" value="NUDIX"/>
    <property type="match status" value="1"/>
</dbReference>
<dbReference type="GO" id="GO:0016787">
    <property type="term" value="F:hydrolase activity"/>
    <property type="evidence" value="ECO:0007669"/>
    <property type="project" value="UniProtKB-KW"/>
</dbReference>
<dbReference type="InterPro" id="IPR020084">
    <property type="entry name" value="NUDIX_hydrolase_CS"/>
</dbReference>
<dbReference type="Proteomes" id="UP000254208">
    <property type="component" value="Unassembled WGS sequence"/>
</dbReference>
<dbReference type="InterPro" id="IPR000086">
    <property type="entry name" value="NUDIX_hydrolase_dom"/>
</dbReference>
<dbReference type="RefSeq" id="WP_004909135.1">
    <property type="nucleotide sequence ID" value="NZ_ABEXOA020000103.1"/>
</dbReference>
<feature type="domain" description="Nudix hydrolase" evidence="3">
    <location>
        <begin position="17"/>
        <end position="142"/>
    </location>
</feature>
<name>A0A2U9L7V6_PRORE</name>
<dbReference type="OrthoDB" id="9810648at2"/>
<dbReference type="Pfam" id="PF00293">
    <property type="entry name" value="NUDIX"/>
    <property type="match status" value="1"/>
</dbReference>
<evidence type="ECO:0000256" key="1">
    <source>
        <dbReference type="ARBA" id="ARBA00001946"/>
    </source>
</evidence>
<dbReference type="PROSITE" id="PS00893">
    <property type="entry name" value="NUDIX_BOX"/>
    <property type="match status" value="1"/>
</dbReference>
<organism evidence="4 5">
    <name type="scientific">Providencia rettgeri</name>
    <dbReference type="NCBI Taxonomy" id="587"/>
    <lineage>
        <taxon>Bacteria</taxon>
        <taxon>Pseudomonadati</taxon>
        <taxon>Pseudomonadota</taxon>
        <taxon>Gammaproteobacteria</taxon>
        <taxon>Enterobacterales</taxon>
        <taxon>Morganellaceae</taxon>
        <taxon>Providencia</taxon>
    </lineage>
</organism>
<sequence>MIEKYIPHSVMSKLKNYDRVVVGGLIKAGHDSKILFLKRSEGEFMPNVWEIPSGGMECDEDMQTALSREIAEETGMIIIEISGFSGAVEYQAMGQRCIQLNFNVSCSGHVCLSSEHSDFAWSTVESFKGNLDRFMLRTLGLQ</sequence>
<dbReference type="InterPro" id="IPR015797">
    <property type="entry name" value="NUDIX_hydrolase-like_dom_sf"/>
</dbReference>
<dbReference type="PANTHER" id="PTHR43736:SF1">
    <property type="entry name" value="DIHYDRONEOPTERIN TRIPHOSPHATE DIPHOSPHATASE"/>
    <property type="match status" value="1"/>
</dbReference>
<gene>
    <name evidence="4" type="ORF">NCTC11801_03363</name>
</gene>
<dbReference type="CDD" id="cd02883">
    <property type="entry name" value="NUDIX_Hydrolase"/>
    <property type="match status" value="1"/>
</dbReference>
<dbReference type="PANTHER" id="PTHR43736">
    <property type="entry name" value="ADP-RIBOSE PYROPHOSPHATASE"/>
    <property type="match status" value="1"/>
</dbReference>
<keyword evidence="2" id="KW-0378">Hydrolase</keyword>
<dbReference type="GeneID" id="93674052"/>
<evidence type="ECO:0000313" key="5">
    <source>
        <dbReference type="Proteomes" id="UP000254208"/>
    </source>
</evidence>
<evidence type="ECO:0000313" key="4">
    <source>
        <dbReference type="EMBL" id="SUC32384.1"/>
    </source>
</evidence>
<dbReference type="OMA" id="GMECDED"/>
<comment type="cofactor">
    <cofactor evidence="1">
        <name>Mg(2+)</name>
        <dbReference type="ChEBI" id="CHEBI:18420"/>
    </cofactor>
</comment>
<proteinExistence type="predicted"/>
<protein>
    <submittedName>
        <fullName evidence="4">Mutator mutT protein</fullName>
    </submittedName>
</protein>
<dbReference type="AlphaFoldDB" id="A0A2U9L7V6"/>
<dbReference type="SUPFAM" id="SSF55811">
    <property type="entry name" value="Nudix"/>
    <property type="match status" value="1"/>
</dbReference>
<evidence type="ECO:0000259" key="3">
    <source>
        <dbReference type="PROSITE" id="PS51462"/>
    </source>
</evidence>
<reference evidence="4 5" key="1">
    <citation type="submission" date="2018-06" db="EMBL/GenBank/DDBJ databases">
        <authorList>
            <consortium name="Pathogen Informatics"/>
            <person name="Doyle S."/>
        </authorList>
    </citation>
    <scope>NUCLEOTIDE SEQUENCE [LARGE SCALE GENOMIC DNA]</scope>
    <source>
        <strain evidence="4 5">NCTC11801</strain>
    </source>
</reference>
<dbReference type="Gene3D" id="3.90.79.10">
    <property type="entry name" value="Nucleoside Triphosphate Pyrophosphohydrolase"/>
    <property type="match status" value="1"/>
</dbReference>
<evidence type="ECO:0000256" key="2">
    <source>
        <dbReference type="ARBA" id="ARBA00022801"/>
    </source>
</evidence>